<protein>
    <submittedName>
        <fullName evidence="2">Helix-turn-helix transcriptional regulator</fullName>
    </submittedName>
</protein>
<feature type="domain" description="MmyB-like transcription regulator ligand binding" evidence="1">
    <location>
        <begin position="111"/>
        <end position="273"/>
    </location>
</feature>
<evidence type="ECO:0000313" key="3">
    <source>
        <dbReference type="Proteomes" id="UP001501747"/>
    </source>
</evidence>
<dbReference type="PANTHER" id="PTHR35010:SF2">
    <property type="entry name" value="BLL4672 PROTEIN"/>
    <property type="match status" value="1"/>
</dbReference>
<evidence type="ECO:0000259" key="1">
    <source>
        <dbReference type="Pfam" id="PF17765"/>
    </source>
</evidence>
<dbReference type="Gene3D" id="3.30.450.180">
    <property type="match status" value="1"/>
</dbReference>
<dbReference type="Proteomes" id="UP001501747">
    <property type="component" value="Unassembled WGS sequence"/>
</dbReference>
<dbReference type="InterPro" id="IPR001387">
    <property type="entry name" value="Cro/C1-type_HTH"/>
</dbReference>
<keyword evidence="3" id="KW-1185">Reference proteome</keyword>
<dbReference type="RefSeq" id="WP_344872021.1">
    <property type="nucleotide sequence ID" value="NZ_BAABAL010000005.1"/>
</dbReference>
<name>A0ABP7RDV0_9PSEU</name>
<organism evidence="2 3">
    <name type="scientific">Allokutzneria multivorans</name>
    <dbReference type="NCBI Taxonomy" id="1142134"/>
    <lineage>
        <taxon>Bacteria</taxon>
        <taxon>Bacillati</taxon>
        <taxon>Actinomycetota</taxon>
        <taxon>Actinomycetes</taxon>
        <taxon>Pseudonocardiales</taxon>
        <taxon>Pseudonocardiaceae</taxon>
        <taxon>Allokutzneria</taxon>
    </lineage>
</organism>
<comment type="caution">
    <text evidence="2">The sequence shown here is derived from an EMBL/GenBank/DDBJ whole genome shotgun (WGS) entry which is preliminary data.</text>
</comment>
<dbReference type="CDD" id="cd00093">
    <property type="entry name" value="HTH_XRE"/>
    <property type="match status" value="1"/>
</dbReference>
<proteinExistence type="predicted"/>
<dbReference type="Gene3D" id="1.10.260.40">
    <property type="entry name" value="lambda repressor-like DNA-binding domains"/>
    <property type="match status" value="1"/>
</dbReference>
<reference evidence="3" key="1">
    <citation type="journal article" date="2019" name="Int. J. Syst. Evol. Microbiol.">
        <title>The Global Catalogue of Microorganisms (GCM) 10K type strain sequencing project: providing services to taxonomists for standard genome sequencing and annotation.</title>
        <authorList>
            <consortium name="The Broad Institute Genomics Platform"/>
            <consortium name="The Broad Institute Genome Sequencing Center for Infectious Disease"/>
            <person name="Wu L."/>
            <person name="Ma J."/>
        </authorList>
    </citation>
    <scope>NUCLEOTIDE SEQUENCE [LARGE SCALE GENOMIC DNA]</scope>
    <source>
        <strain evidence="3">JCM 17342</strain>
    </source>
</reference>
<evidence type="ECO:0000313" key="2">
    <source>
        <dbReference type="EMBL" id="GAA3996063.1"/>
    </source>
</evidence>
<dbReference type="SUPFAM" id="SSF47413">
    <property type="entry name" value="lambda repressor-like DNA-binding domains"/>
    <property type="match status" value="1"/>
</dbReference>
<dbReference type="InterPro" id="IPR010982">
    <property type="entry name" value="Lambda_DNA-bd_dom_sf"/>
</dbReference>
<accession>A0ABP7RDV0</accession>
<dbReference type="Pfam" id="PF13560">
    <property type="entry name" value="HTH_31"/>
    <property type="match status" value="1"/>
</dbReference>
<gene>
    <name evidence="2" type="ORF">GCM10022247_15010</name>
</gene>
<dbReference type="PANTHER" id="PTHR35010">
    <property type="entry name" value="BLL4672 PROTEIN-RELATED"/>
    <property type="match status" value="1"/>
</dbReference>
<sequence length="278" mass="31510">MTTTERPGTRRRTALAEFLKARRARIDPTDVGLEPGGRRRTAGLRREEVALLAGVGLTWYTWLEQGRPINASYQVLDAIARTLLLDAPARLHLYDLAEATPVRFTAPTTEVPESVLIVLRSLDPVPAVLVNSRFDVIEANDAHTELFSGWHSLPCVHKNLLWCCVTEPLARQRITNYDEVVPYFIGRLRAEYARHVDDPEWGEDIRRLSELSEEFRELWGRHDVIAPSPSNLRFDHGRAGELTFVNQELVAEGAGDLRIRVYTPADAATWDRLPRTRA</sequence>
<dbReference type="EMBL" id="BAABAL010000005">
    <property type="protein sequence ID" value="GAA3996063.1"/>
    <property type="molecule type" value="Genomic_DNA"/>
</dbReference>
<dbReference type="InterPro" id="IPR041413">
    <property type="entry name" value="MLTR_LBD"/>
</dbReference>
<dbReference type="Pfam" id="PF17765">
    <property type="entry name" value="MLTR_LBD"/>
    <property type="match status" value="1"/>
</dbReference>